<evidence type="ECO:0000256" key="3">
    <source>
        <dbReference type="ARBA" id="ARBA00023002"/>
    </source>
</evidence>
<dbReference type="EMBL" id="CP023407">
    <property type="protein sequence ID" value="AYL35093.1"/>
    <property type="molecule type" value="Genomic_DNA"/>
</dbReference>
<dbReference type="Proteomes" id="UP000282170">
    <property type="component" value="Chromosome"/>
</dbReference>
<proteinExistence type="predicted"/>
<keyword evidence="4" id="KW-0503">Monooxygenase</keyword>
<dbReference type="PANTHER" id="PTHR42847:SF4">
    <property type="entry name" value="ALKANESULFONATE MONOOXYGENASE-RELATED"/>
    <property type="match status" value="1"/>
</dbReference>
<keyword evidence="2" id="KW-0288">FMN</keyword>
<dbReference type="AlphaFoldDB" id="A0A494UJQ2"/>
<keyword evidence="1" id="KW-0285">Flavoprotein</keyword>
<accession>A0A494UJQ2</accession>
<dbReference type="InterPro" id="IPR011251">
    <property type="entry name" value="Luciferase-like_dom"/>
</dbReference>
<evidence type="ECO:0000256" key="4">
    <source>
        <dbReference type="ARBA" id="ARBA00023033"/>
    </source>
</evidence>
<dbReference type="GO" id="GO:0046306">
    <property type="term" value="P:alkanesulfonate catabolic process"/>
    <property type="evidence" value="ECO:0007669"/>
    <property type="project" value="TreeGrafter"/>
</dbReference>
<dbReference type="InterPro" id="IPR036661">
    <property type="entry name" value="Luciferase-like_sf"/>
</dbReference>
<dbReference type="Pfam" id="PF00296">
    <property type="entry name" value="Bac_luciferase"/>
    <property type="match status" value="1"/>
</dbReference>
<dbReference type="KEGG" id="sfug:CNQ36_06415"/>
<keyword evidence="3" id="KW-0560">Oxidoreductase</keyword>
<gene>
    <name evidence="6" type="ORF">CNQ36_06415</name>
</gene>
<organism evidence="6 7">
    <name type="scientific">Streptomyces fungicidicus</name>
    <dbReference type="NCBI Taxonomy" id="68203"/>
    <lineage>
        <taxon>Bacteria</taxon>
        <taxon>Bacillati</taxon>
        <taxon>Actinomycetota</taxon>
        <taxon>Actinomycetes</taxon>
        <taxon>Kitasatosporales</taxon>
        <taxon>Streptomycetaceae</taxon>
        <taxon>Streptomyces</taxon>
    </lineage>
</organism>
<evidence type="ECO:0000256" key="1">
    <source>
        <dbReference type="ARBA" id="ARBA00022630"/>
    </source>
</evidence>
<evidence type="ECO:0000256" key="2">
    <source>
        <dbReference type="ARBA" id="ARBA00022643"/>
    </source>
</evidence>
<dbReference type="SUPFAM" id="SSF51679">
    <property type="entry name" value="Bacterial luciferase-like"/>
    <property type="match status" value="1"/>
</dbReference>
<evidence type="ECO:0000313" key="6">
    <source>
        <dbReference type="EMBL" id="AYL35093.1"/>
    </source>
</evidence>
<dbReference type="PANTHER" id="PTHR42847">
    <property type="entry name" value="ALKANESULFONATE MONOOXYGENASE"/>
    <property type="match status" value="1"/>
</dbReference>
<evidence type="ECO:0000259" key="5">
    <source>
        <dbReference type="Pfam" id="PF00296"/>
    </source>
</evidence>
<dbReference type="GO" id="GO:0008726">
    <property type="term" value="F:alkanesulfonate monooxygenase activity"/>
    <property type="evidence" value="ECO:0007669"/>
    <property type="project" value="TreeGrafter"/>
</dbReference>
<evidence type="ECO:0000313" key="7">
    <source>
        <dbReference type="Proteomes" id="UP000282170"/>
    </source>
</evidence>
<keyword evidence="7" id="KW-1185">Reference proteome</keyword>
<protein>
    <submittedName>
        <fullName evidence="6">LLM class flavin-dependent oxidoreductase</fullName>
    </submittedName>
</protein>
<sequence length="311" mass="33720">MLLRPRTGRGGLSVRVGVVILPERRWRHSGELWRRAEDLGFDSAWMYDHLWWRSLGAGEWFATVPVLTAAACATSRIRIGTLVTSPNFRHPVVTASEAMTVDDISGGRFTLGIGAGSPGAGDSGVVDDTVLTPGERADRFAEFVELTDRLLREPVTSYEGRFYRTSEARVIASCVQRPRVPFALAATGPRGLALVARYGQGWVTLGPPAFPEGVTPASCLAAVRDQTDRLRAACEAVDRDPDEIDRIFVATPAAGDPLASPESFEEMAVDYAKAGITHLVIHWPRAEGVYAGDPAMLERVAGEVLPRVRAL</sequence>
<dbReference type="InterPro" id="IPR050172">
    <property type="entry name" value="SsuD_RutA_monooxygenase"/>
</dbReference>
<dbReference type="Gene3D" id="3.20.20.30">
    <property type="entry name" value="Luciferase-like domain"/>
    <property type="match status" value="1"/>
</dbReference>
<feature type="domain" description="Luciferase-like" evidence="5">
    <location>
        <begin position="23"/>
        <end position="256"/>
    </location>
</feature>
<reference evidence="6 7" key="1">
    <citation type="submission" date="2017-09" db="EMBL/GenBank/DDBJ databases">
        <authorList>
            <person name="Zhang H."/>
            <person name="Hu S."/>
            <person name="Xu J."/>
            <person name="He Z."/>
        </authorList>
    </citation>
    <scope>NUCLEOTIDE SEQUENCE [LARGE SCALE GENOMIC DNA]</scope>
    <source>
        <strain evidence="6 7">TXX3120</strain>
    </source>
</reference>
<name>A0A494UJQ2_9ACTN</name>